<sequence>MAEIEIQTSLEKIIVNSLLLLGFNTFELPRDLKFNLEIDTFKKSNSKALEAILYFLFNKISPNSLGNFVFSWPPRSPDMKREFKEESFKLISKYEQEGLIPENTLLGKSVLDSAQGERVWTLLKVLTDAAMKLEISGVNIPYYPNLLPWQQNPSSALRGSVLRMKKSLLLHTRSFAHTFNQKAQILASKQASWTSHSKFLTQEHKTLRSKYDDLLTKKNKTDPNTIMMEKLAALDRVPQIDMLKYIWKNIKYLHESSFERKGHDHVYKLIDNVNSLSPISGDIEGNIEKWGKELEKLAEKLEKDTRTTGIQNFAIQLKEVVDMYKVHQIQQLLAIKMNKEALQAEIDQLKEKVSSYNSFSFPINN</sequence>
<proteinExistence type="predicted"/>
<dbReference type="PANTHER" id="PTHR16151:SF2">
    <property type="entry name" value="HAUS AUGMIN-LIKE COMPLEX SUBUNIT 6"/>
    <property type="match status" value="1"/>
</dbReference>
<keyword evidence="4" id="KW-1185">Reference proteome</keyword>
<dbReference type="GO" id="GO:0070652">
    <property type="term" value="C:HAUS complex"/>
    <property type="evidence" value="ECO:0007669"/>
    <property type="project" value="InterPro"/>
</dbReference>
<dbReference type="EMBL" id="MPUH01000152">
    <property type="protein sequence ID" value="OMJ88397.1"/>
    <property type="molecule type" value="Genomic_DNA"/>
</dbReference>
<evidence type="ECO:0000259" key="2">
    <source>
        <dbReference type="Pfam" id="PF14661"/>
    </source>
</evidence>
<dbReference type="Pfam" id="PF14661">
    <property type="entry name" value="HAUS6_N"/>
    <property type="match status" value="1"/>
</dbReference>
<keyword evidence="1" id="KW-0175">Coiled coil</keyword>
<evidence type="ECO:0000313" key="4">
    <source>
        <dbReference type="Proteomes" id="UP000187209"/>
    </source>
</evidence>
<dbReference type="AlphaFoldDB" id="A0A1R2CHB5"/>
<protein>
    <recommendedName>
        <fullName evidence="2">HAUS augmin-like complex subunit 6 N-terminal domain-containing protein</fullName>
    </recommendedName>
</protein>
<dbReference type="OrthoDB" id="5575722at2759"/>
<dbReference type="PANTHER" id="PTHR16151">
    <property type="entry name" value="HAUS AUGMIN-LIKE COMPLEX SUBUNIT 6"/>
    <property type="match status" value="1"/>
</dbReference>
<comment type="caution">
    <text evidence="3">The sequence shown here is derived from an EMBL/GenBank/DDBJ whole genome shotgun (WGS) entry which is preliminary data.</text>
</comment>
<evidence type="ECO:0000313" key="3">
    <source>
        <dbReference type="EMBL" id="OMJ88397.1"/>
    </source>
</evidence>
<dbReference type="InterPro" id="IPR026797">
    <property type="entry name" value="HAUS_6"/>
</dbReference>
<gene>
    <name evidence="3" type="ORF">SteCoe_9720</name>
</gene>
<dbReference type="GO" id="GO:0008017">
    <property type="term" value="F:microtubule binding"/>
    <property type="evidence" value="ECO:0007669"/>
    <property type="project" value="TreeGrafter"/>
</dbReference>
<dbReference type="GO" id="GO:1990498">
    <property type="term" value="C:mitotic spindle microtubule"/>
    <property type="evidence" value="ECO:0007669"/>
    <property type="project" value="TreeGrafter"/>
</dbReference>
<dbReference type="Proteomes" id="UP000187209">
    <property type="component" value="Unassembled WGS sequence"/>
</dbReference>
<dbReference type="GO" id="GO:0051225">
    <property type="term" value="P:spindle assembly"/>
    <property type="evidence" value="ECO:0007669"/>
    <property type="project" value="InterPro"/>
</dbReference>
<name>A0A1R2CHB5_9CILI</name>
<accession>A0A1R2CHB5</accession>
<organism evidence="3 4">
    <name type="scientific">Stentor coeruleus</name>
    <dbReference type="NCBI Taxonomy" id="5963"/>
    <lineage>
        <taxon>Eukaryota</taxon>
        <taxon>Sar</taxon>
        <taxon>Alveolata</taxon>
        <taxon>Ciliophora</taxon>
        <taxon>Postciliodesmatophora</taxon>
        <taxon>Heterotrichea</taxon>
        <taxon>Heterotrichida</taxon>
        <taxon>Stentoridae</taxon>
        <taxon>Stentor</taxon>
    </lineage>
</organism>
<feature type="domain" description="HAUS augmin-like complex subunit 6 N-terminal" evidence="2">
    <location>
        <begin position="15"/>
        <end position="227"/>
    </location>
</feature>
<feature type="coiled-coil region" evidence="1">
    <location>
        <begin position="332"/>
        <end position="359"/>
    </location>
</feature>
<reference evidence="3 4" key="1">
    <citation type="submission" date="2016-11" db="EMBL/GenBank/DDBJ databases">
        <title>The macronuclear genome of Stentor coeruleus: a giant cell with tiny introns.</title>
        <authorList>
            <person name="Slabodnick M."/>
            <person name="Ruby J.G."/>
            <person name="Reiff S.B."/>
            <person name="Swart E.C."/>
            <person name="Gosai S."/>
            <person name="Prabakaran S."/>
            <person name="Witkowska E."/>
            <person name="Larue G.E."/>
            <person name="Fisher S."/>
            <person name="Freeman R.M."/>
            <person name="Gunawardena J."/>
            <person name="Chu W."/>
            <person name="Stover N.A."/>
            <person name="Gregory B.D."/>
            <person name="Nowacki M."/>
            <person name="Derisi J."/>
            <person name="Roy S.W."/>
            <person name="Marshall W.F."/>
            <person name="Sood P."/>
        </authorList>
    </citation>
    <scope>NUCLEOTIDE SEQUENCE [LARGE SCALE GENOMIC DNA]</scope>
    <source>
        <strain evidence="3">WM001</strain>
    </source>
</reference>
<dbReference type="InterPro" id="IPR028163">
    <property type="entry name" value="HAUS_6_N"/>
</dbReference>
<evidence type="ECO:0000256" key="1">
    <source>
        <dbReference type="SAM" id="Coils"/>
    </source>
</evidence>